<organism evidence="1 2">
    <name type="scientific">Phytophthora megakarya</name>
    <dbReference type="NCBI Taxonomy" id="4795"/>
    <lineage>
        <taxon>Eukaryota</taxon>
        <taxon>Sar</taxon>
        <taxon>Stramenopiles</taxon>
        <taxon>Oomycota</taxon>
        <taxon>Peronosporomycetes</taxon>
        <taxon>Peronosporales</taxon>
        <taxon>Peronosporaceae</taxon>
        <taxon>Phytophthora</taxon>
    </lineage>
</organism>
<reference evidence="2" key="1">
    <citation type="submission" date="2017-03" db="EMBL/GenBank/DDBJ databases">
        <title>Phytopthora megakarya and P. palmivora, two closely related causual agents of cacao black pod achieved similar genome size and gene model numbers by different mechanisms.</title>
        <authorList>
            <person name="Ali S."/>
            <person name="Shao J."/>
            <person name="Larry D.J."/>
            <person name="Kronmiller B."/>
            <person name="Shen D."/>
            <person name="Strem M.D."/>
            <person name="Melnick R.L."/>
            <person name="Guiltinan M.J."/>
            <person name="Tyler B.M."/>
            <person name="Meinhardt L.W."/>
            <person name="Bailey B.A."/>
        </authorList>
    </citation>
    <scope>NUCLEOTIDE SEQUENCE [LARGE SCALE GENOMIC DNA]</scope>
    <source>
        <strain evidence="2">zdho120</strain>
    </source>
</reference>
<dbReference type="AlphaFoldDB" id="A0A225W0D9"/>
<keyword evidence="2" id="KW-1185">Reference proteome</keyword>
<dbReference type="Proteomes" id="UP000198211">
    <property type="component" value="Unassembled WGS sequence"/>
</dbReference>
<sequence>MIPVPIKLKFVSMAPKTGTTTSALHIFTTERTRSDPSNRSNSKNRIEVCPTTRWAIVTKQQLPTVEKKVGSDRISLNQPLQKALSEFVRRMKPSLPSFVELIRGQTEDNNRPNKLMSSAVIETIFVSEEVRVHVCEPIINQKVRPANLGSPRQRLNVLRKNIRKEQDAWRWLALGKDIMELWPEIFVSPFGIVDKADGDPSLVRRTTHDLSYPEFRSINNLTDQSSIPTTEYVHCDAIAIDIIQVSCNYPDADIEVMDGDVAAAFRNVSIHSHSVRWFGGLIEEEQVLILDLCCPFGWAGSPGHYEIVRMLMACTPMHPIRMGSLIIIGWIIM</sequence>
<proteinExistence type="predicted"/>
<gene>
    <name evidence="1" type="ORF">PHMEG_00015793</name>
</gene>
<comment type="caution">
    <text evidence="1">The sequence shown here is derived from an EMBL/GenBank/DDBJ whole genome shotgun (WGS) entry which is preliminary data.</text>
</comment>
<evidence type="ECO:0000313" key="2">
    <source>
        <dbReference type="Proteomes" id="UP000198211"/>
    </source>
</evidence>
<evidence type="ECO:0000313" key="1">
    <source>
        <dbReference type="EMBL" id="OWZ11221.1"/>
    </source>
</evidence>
<dbReference type="OrthoDB" id="51779at2759"/>
<protein>
    <submittedName>
        <fullName evidence="1">Secreted protein</fullName>
    </submittedName>
</protein>
<accession>A0A225W0D9</accession>
<dbReference type="EMBL" id="NBNE01002190">
    <property type="protein sequence ID" value="OWZ11221.1"/>
    <property type="molecule type" value="Genomic_DNA"/>
</dbReference>
<name>A0A225W0D9_9STRA</name>